<dbReference type="Pfam" id="PF17092">
    <property type="entry name" value="PCB_OB"/>
    <property type="match status" value="1"/>
</dbReference>
<dbReference type="EC" id="2.4.99.28" evidence="24"/>
<dbReference type="GO" id="GO:0008955">
    <property type="term" value="F:peptidoglycan glycosyltransferase activity"/>
    <property type="evidence" value="ECO:0007669"/>
    <property type="project" value="UniProtKB-EC"/>
</dbReference>
<dbReference type="NCBIfam" id="TIGR02074">
    <property type="entry name" value="PBP_1a_fam"/>
    <property type="match status" value="1"/>
</dbReference>
<evidence type="ECO:0000256" key="3">
    <source>
        <dbReference type="ARBA" id="ARBA00007090"/>
    </source>
</evidence>
<dbReference type="GO" id="GO:0009252">
    <property type="term" value="P:peptidoglycan biosynthetic process"/>
    <property type="evidence" value="ECO:0007669"/>
    <property type="project" value="UniProtKB-UniPathway"/>
</dbReference>
<evidence type="ECO:0000256" key="8">
    <source>
        <dbReference type="ARBA" id="ARBA00022519"/>
    </source>
</evidence>
<keyword evidence="22" id="KW-0961">Cell wall biogenesis/degradation</keyword>
<keyword evidence="10" id="KW-0645">Protease</keyword>
<keyword evidence="12" id="KW-0808">Transferase</keyword>
<evidence type="ECO:0000256" key="28">
    <source>
        <dbReference type="SAM" id="Phobius"/>
    </source>
</evidence>
<comment type="pathway">
    <text evidence="2">Cell wall biogenesis; peptidoglycan biosynthesis.</text>
</comment>
<feature type="domain" description="Glycosyl transferase family 51" evidence="30">
    <location>
        <begin position="63"/>
        <end position="240"/>
    </location>
</feature>
<dbReference type="GO" id="GO:0071555">
    <property type="term" value="P:cell wall organization"/>
    <property type="evidence" value="ECO:0007669"/>
    <property type="project" value="UniProtKB-KW"/>
</dbReference>
<dbReference type="InterPro" id="IPR023346">
    <property type="entry name" value="Lysozyme-like_dom_sf"/>
</dbReference>
<dbReference type="GO" id="GO:0046677">
    <property type="term" value="P:response to antibiotic"/>
    <property type="evidence" value="ECO:0007669"/>
    <property type="project" value="UniProtKB-KW"/>
</dbReference>
<evidence type="ECO:0000256" key="13">
    <source>
        <dbReference type="ARBA" id="ARBA00022692"/>
    </source>
</evidence>
<sequence length="843" mass="91391">MAPVVRFLILWLSRLALGCFGLALVGAGILAYVIYYYGKDLPDLQSLASYEPPTVTRVHAGDGRLLAEYARERRIYVPADAMPAYVKEAFVAAEDQNFYSNYGIDLTGMVRASITNVERLMSGRRPQGASTITQQVAKNFLLSNELSISRKIKEAILALRMERVYSKDHILELYLNEIYLGNRSYGVAAAALNYFDKSLDELTVAEAAFLGGLPQAPSRYDPTRNPDAALNRRTYVIGRMLEDGYITKAQAEEAAKEPLNLRPRRSREGARADFFTEEVRRQLVGIYGEAGFYEGGLSVRTTVQPKVQRMADHALRDGLFTLDTRANGWRGPVGHLDLGSTPDWAAAVDSFDAGFELMDWQAAVVLDTKGDAATIGLEDGSKSSLSFADMRWARPRDDNGHLGASPRSVRDVLKVGDLIVVEHEGEGANAHWSLRQRPLIEGALVALDPNTGQVLALTGGFSFRQSWFNRATQAWRQPGSSFKPFVYLAGLESGMTPSTIILDAPVSVYQGPGLPLWQPENFERSFYGPATLRLGLEKSRNLMTVRLAQQIGMEKVRDVAHRFGVDHKLGLNLAAALGSNEVTPLSMAAAYGMIVNGGHKIEPYLIERIQDRHGRTIMKRDHRTCEQCLAASWDNGLPPDVPDDRPQVEDPRIAYQMVSLLQGVIERGTGRAANALGRPLGGKTGTTNDSKDGWFVGFSPDLVAAVYVGYDQPRSLGSRAQGATVALPIWMDFMGNALKDVPPAPFRTPPGLQFVNVDATTGRLPGDNTQNIIREAFLPGTDPGHHSQPIVGNFTTTTGDGGPDVNQGSGDADGTDGGDGGVGSGGNGGAASDPHAPSIGGLY</sequence>
<dbReference type="InterPro" id="IPR012338">
    <property type="entry name" value="Beta-lactam/transpept-like"/>
</dbReference>
<evidence type="ECO:0000256" key="25">
    <source>
        <dbReference type="ARBA" id="ARBA00049902"/>
    </source>
</evidence>
<dbReference type="Proteomes" id="UP000197065">
    <property type="component" value="Unassembled WGS sequence"/>
</dbReference>
<keyword evidence="21" id="KW-0511">Multifunctional enzyme</keyword>
<evidence type="ECO:0000256" key="27">
    <source>
        <dbReference type="SAM" id="MobiDB-lite"/>
    </source>
</evidence>
<dbReference type="RefSeq" id="WP_088561277.1">
    <property type="nucleotide sequence ID" value="NZ_FYEH01000005.1"/>
</dbReference>
<dbReference type="SUPFAM" id="SSF53955">
    <property type="entry name" value="Lysozyme-like"/>
    <property type="match status" value="1"/>
</dbReference>
<keyword evidence="8" id="KW-0997">Cell inner membrane</keyword>
<evidence type="ECO:0000256" key="4">
    <source>
        <dbReference type="ARBA" id="ARBA00007739"/>
    </source>
</evidence>
<dbReference type="InterPro" id="IPR001264">
    <property type="entry name" value="Glyco_trans_51"/>
</dbReference>
<comment type="similarity">
    <text evidence="3">In the C-terminal section; belongs to the transpeptidase family.</text>
</comment>
<evidence type="ECO:0000256" key="7">
    <source>
        <dbReference type="ARBA" id="ARBA00022475"/>
    </source>
</evidence>
<dbReference type="GO" id="GO:0008658">
    <property type="term" value="F:penicillin binding"/>
    <property type="evidence" value="ECO:0007669"/>
    <property type="project" value="InterPro"/>
</dbReference>
<dbReference type="FunFam" id="1.10.3810.10:FF:000003">
    <property type="entry name" value="Penicillin-binding protein 1a"/>
    <property type="match status" value="1"/>
</dbReference>
<dbReference type="Pfam" id="PF00912">
    <property type="entry name" value="Transgly"/>
    <property type="match status" value="1"/>
</dbReference>
<proteinExistence type="inferred from homology"/>
<dbReference type="PANTHER" id="PTHR32282:SF27">
    <property type="entry name" value="PENICILLIN-BINDING PROTEIN 1A"/>
    <property type="match status" value="1"/>
</dbReference>
<name>A0A212R5E3_9PROT</name>
<dbReference type="Gene3D" id="3.40.710.10">
    <property type="entry name" value="DD-peptidase/beta-lactamase superfamily"/>
    <property type="match status" value="2"/>
</dbReference>
<evidence type="ECO:0000256" key="22">
    <source>
        <dbReference type="ARBA" id="ARBA00023316"/>
    </source>
</evidence>
<reference evidence="32 33" key="1">
    <citation type="submission" date="2017-06" db="EMBL/GenBank/DDBJ databases">
        <authorList>
            <person name="Kim H.J."/>
            <person name="Triplett B.A."/>
        </authorList>
    </citation>
    <scope>NUCLEOTIDE SEQUENCE [LARGE SCALE GENOMIC DNA]</scope>
    <source>
        <strain evidence="32 33">B29T1</strain>
    </source>
</reference>
<keyword evidence="17" id="KW-0573">Peptidoglycan synthesis</keyword>
<keyword evidence="14" id="KW-0378">Hydrolase</keyword>
<dbReference type="GO" id="GO:0009002">
    <property type="term" value="F:serine-type D-Ala-D-Ala carboxypeptidase activity"/>
    <property type="evidence" value="ECO:0007669"/>
    <property type="project" value="UniProtKB-EC"/>
</dbReference>
<dbReference type="InterPro" id="IPR050396">
    <property type="entry name" value="Glycosyltr_51/Transpeptidase"/>
</dbReference>
<evidence type="ECO:0000256" key="23">
    <source>
        <dbReference type="ARBA" id="ARBA00034000"/>
    </source>
</evidence>
<gene>
    <name evidence="32" type="ORF">SAMN07250955_105288</name>
</gene>
<evidence type="ECO:0000256" key="9">
    <source>
        <dbReference type="ARBA" id="ARBA00022645"/>
    </source>
</evidence>
<dbReference type="InterPro" id="IPR001460">
    <property type="entry name" value="PCN-bd_Tpept"/>
</dbReference>
<dbReference type="EMBL" id="FYEH01000005">
    <property type="protein sequence ID" value="SNB67252.1"/>
    <property type="molecule type" value="Genomic_DNA"/>
</dbReference>
<accession>A0A212R5E3</accession>
<evidence type="ECO:0000259" key="31">
    <source>
        <dbReference type="Pfam" id="PF17092"/>
    </source>
</evidence>
<dbReference type="GO" id="GO:0006508">
    <property type="term" value="P:proteolysis"/>
    <property type="evidence" value="ECO:0007669"/>
    <property type="project" value="UniProtKB-KW"/>
</dbReference>
<evidence type="ECO:0000256" key="14">
    <source>
        <dbReference type="ARBA" id="ARBA00022801"/>
    </source>
</evidence>
<comment type="pathway">
    <text evidence="26">Glycan biosynthesis.</text>
</comment>
<keyword evidence="13 28" id="KW-0812">Transmembrane</keyword>
<evidence type="ECO:0000256" key="10">
    <source>
        <dbReference type="ARBA" id="ARBA00022670"/>
    </source>
</evidence>
<evidence type="ECO:0000256" key="19">
    <source>
        <dbReference type="ARBA" id="ARBA00023136"/>
    </source>
</evidence>
<evidence type="ECO:0000256" key="24">
    <source>
        <dbReference type="ARBA" id="ARBA00044770"/>
    </source>
</evidence>
<keyword evidence="15" id="KW-0133">Cell shape</keyword>
<comment type="similarity">
    <text evidence="4">In the N-terminal section; belongs to the glycosyltransferase 51 family.</text>
</comment>
<comment type="catalytic activity">
    <reaction evidence="23">
        <text>Preferential cleavage: (Ac)2-L-Lys-D-Ala-|-D-Ala. Also transpeptidation of peptidyl-alanyl moieties that are N-acyl substituents of D-alanine.</text>
        <dbReference type="EC" id="3.4.16.4"/>
    </reaction>
</comment>
<keyword evidence="7" id="KW-1003">Cell membrane</keyword>
<dbReference type="EC" id="3.4.16.4" evidence="5"/>
<feature type="domain" description="Penicillin-binding protein OB-like" evidence="31">
    <location>
        <begin position="329"/>
        <end position="439"/>
    </location>
</feature>
<dbReference type="Pfam" id="PF00905">
    <property type="entry name" value="Transpeptidase"/>
    <property type="match status" value="1"/>
</dbReference>
<evidence type="ECO:0000256" key="17">
    <source>
        <dbReference type="ARBA" id="ARBA00022984"/>
    </source>
</evidence>
<evidence type="ECO:0000256" key="18">
    <source>
        <dbReference type="ARBA" id="ARBA00022989"/>
    </source>
</evidence>
<dbReference type="PANTHER" id="PTHR32282">
    <property type="entry name" value="BINDING PROTEIN TRANSPEPTIDASE, PUTATIVE-RELATED"/>
    <property type="match status" value="1"/>
</dbReference>
<feature type="domain" description="Penicillin-binding protein transpeptidase" evidence="29">
    <location>
        <begin position="442"/>
        <end position="728"/>
    </location>
</feature>
<evidence type="ECO:0000256" key="6">
    <source>
        <dbReference type="ARBA" id="ARBA00018638"/>
    </source>
</evidence>
<evidence type="ECO:0000256" key="15">
    <source>
        <dbReference type="ARBA" id="ARBA00022960"/>
    </source>
</evidence>
<evidence type="ECO:0000256" key="16">
    <source>
        <dbReference type="ARBA" id="ARBA00022968"/>
    </source>
</evidence>
<evidence type="ECO:0000256" key="20">
    <source>
        <dbReference type="ARBA" id="ARBA00023251"/>
    </source>
</evidence>
<keyword evidence="9" id="KW-0121">Carboxypeptidase</keyword>
<evidence type="ECO:0000256" key="2">
    <source>
        <dbReference type="ARBA" id="ARBA00004752"/>
    </source>
</evidence>
<comment type="catalytic activity">
    <reaction evidence="25">
        <text>[GlcNAc-(1-&gt;4)-Mur2Ac(oyl-L-Ala-gamma-D-Glu-L-Lys-D-Ala-D-Ala)](n)-di-trans,octa-cis-undecaprenyl diphosphate + beta-D-GlcNAc-(1-&gt;4)-Mur2Ac(oyl-L-Ala-gamma-D-Glu-L-Lys-D-Ala-D-Ala)-di-trans,octa-cis-undecaprenyl diphosphate = [GlcNAc-(1-&gt;4)-Mur2Ac(oyl-L-Ala-gamma-D-Glu-L-Lys-D-Ala-D-Ala)](n+1)-di-trans,octa-cis-undecaprenyl diphosphate + di-trans,octa-cis-undecaprenyl diphosphate + H(+)</text>
        <dbReference type="Rhea" id="RHEA:23708"/>
        <dbReference type="Rhea" id="RHEA-COMP:9602"/>
        <dbReference type="Rhea" id="RHEA-COMP:9603"/>
        <dbReference type="ChEBI" id="CHEBI:15378"/>
        <dbReference type="ChEBI" id="CHEBI:58405"/>
        <dbReference type="ChEBI" id="CHEBI:60033"/>
        <dbReference type="ChEBI" id="CHEBI:78435"/>
        <dbReference type="EC" id="2.4.99.28"/>
    </reaction>
</comment>
<evidence type="ECO:0000256" key="5">
    <source>
        <dbReference type="ARBA" id="ARBA00012448"/>
    </source>
</evidence>
<dbReference type="Gene3D" id="1.10.3810.10">
    <property type="entry name" value="Biosynthetic peptidoglycan transglycosylase-like"/>
    <property type="match status" value="1"/>
</dbReference>
<evidence type="ECO:0000256" key="12">
    <source>
        <dbReference type="ARBA" id="ARBA00022679"/>
    </source>
</evidence>
<protein>
    <recommendedName>
        <fullName evidence="6">Penicillin-binding protein 1A</fullName>
        <ecNumber evidence="24">2.4.99.28</ecNumber>
        <ecNumber evidence="5">3.4.16.4</ecNumber>
    </recommendedName>
</protein>
<dbReference type="SUPFAM" id="SSF56601">
    <property type="entry name" value="beta-lactamase/transpeptidase-like"/>
    <property type="match status" value="1"/>
</dbReference>
<dbReference type="GO" id="GO:0030288">
    <property type="term" value="C:outer membrane-bounded periplasmic space"/>
    <property type="evidence" value="ECO:0007669"/>
    <property type="project" value="TreeGrafter"/>
</dbReference>
<evidence type="ECO:0000256" key="21">
    <source>
        <dbReference type="ARBA" id="ARBA00023268"/>
    </source>
</evidence>
<keyword evidence="18 28" id="KW-1133">Transmembrane helix</keyword>
<feature type="transmembrane region" description="Helical" evidence="28">
    <location>
        <begin position="12"/>
        <end position="37"/>
    </location>
</feature>
<evidence type="ECO:0000256" key="26">
    <source>
        <dbReference type="ARBA" id="ARBA00060592"/>
    </source>
</evidence>
<keyword evidence="20" id="KW-0046">Antibiotic resistance</keyword>
<evidence type="ECO:0000256" key="11">
    <source>
        <dbReference type="ARBA" id="ARBA00022676"/>
    </source>
</evidence>
<dbReference type="InterPro" id="IPR036950">
    <property type="entry name" value="PBP_transglycosylase"/>
</dbReference>
<feature type="compositionally biased region" description="Gly residues" evidence="27">
    <location>
        <begin position="815"/>
        <end position="829"/>
    </location>
</feature>
<keyword evidence="19 28" id="KW-0472">Membrane</keyword>
<organism evidence="32 33">
    <name type="scientific">Arboricoccus pini</name>
    <dbReference type="NCBI Taxonomy" id="1963835"/>
    <lineage>
        <taxon>Bacteria</taxon>
        <taxon>Pseudomonadati</taxon>
        <taxon>Pseudomonadota</taxon>
        <taxon>Alphaproteobacteria</taxon>
        <taxon>Geminicoccales</taxon>
        <taxon>Geminicoccaceae</taxon>
        <taxon>Arboricoccus</taxon>
    </lineage>
</organism>
<evidence type="ECO:0000259" key="30">
    <source>
        <dbReference type="Pfam" id="PF00912"/>
    </source>
</evidence>
<dbReference type="GO" id="GO:0005886">
    <property type="term" value="C:plasma membrane"/>
    <property type="evidence" value="ECO:0007669"/>
    <property type="project" value="UniProtKB-SubCell"/>
</dbReference>
<evidence type="ECO:0000313" key="32">
    <source>
        <dbReference type="EMBL" id="SNB67252.1"/>
    </source>
</evidence>
<keyword evidence="16" id="KW-0735">Signal-anchor</keyword>
<dbReference type="GO" id="GO:0008360">
    <property type="term" value="P:regulation of cell shape"/>
    <property type="evidence" value="ECO:0007669"/>
    <property type="project" value="UniProtKB-KW"/>
</dbReference>
<dbReference type="AlphaFoldDB" id="A0A212R5E3"/>
<evidence type="ECO:0000256" key="1">
    <source>
        <dbReference type="ARBA" id="ARBA00004249"/>
    </source>
</evidence>
<dbReference type="OrthoDB" id="9766909at2"/>
<dbReference type="InterPro" id="IPR031376">
    <property type="entry name" value="PCB_OB"/>
</dbReference>
<keyword evidence="33" id="KW-1185">Reference proteome</keyword>
<keyword evidence="11" id="KW-0328">Glycosyltransferase</keyword>
<feature type="region of interest" description="Disordered" evidence="27">
    <location>
        <begin position="780"/>
        <end position="843"/>
    </location>
</feature>
<evidence type="ECO:0000313" key="33">
    <source>
        <dbReference type="Proteomes" id="UP000197065"/>
    </source>
</evidence>
<comment type="subcellular location">
    <subcellularLocation>
        <location evidence="1">Cell inner membrane</location>
        <topology evidence="1">Single-pass type II membrane protein</topology>
    </subcellularLocation>
</comment>
<dbReference type="UniPathway" id="UPA00219"/>
<evidence type="ECO:0000259" key="29">
    <source>
        <dbReference type="Pfam" id="PF00905"/>
    </source>
</evidence>